<dbReference type="Pfam" id="PF08281">
    <property type="entry name" value="Sigma70_r4_2"/>
    <property type="match status" value="1"/>
</dbReference>
<dbReference type="InterPro" id="IPR013324">
    <property type="entry name" value="RNA_pol_sigma_r3/r4-like"/>
</dbReference>
<protein>
    <submittedName>
        <fullName evidence="7">RNA polymerase sigma-70 factor</fullName>
    </submittedName>
</protein>
<name>A0AA41YBA9_9BACT</name>
<dbReference type="Gene3D" id="1.10.1740.10">
    <property type="match status" value="1"/>
</dbReference>
<evidence type="ECO:0000259" key="6">
    <source>
        <dbReference type="Pfam" id="PF08281"/>
    </source>
</evidence>
<comment type="caution">
    <text evidence="7">The sequence shown here is derived from an EMBL/GenBank/DDBJ whole genome shotgun (WGS) entry which is preliminary data.</text>
</comment>
<sequence>MQMINGISEEILIGRFIHGDETAFELLFRYYYPGLVIFVSQMTLNKSDAEEIVQDFFFRMWKDRDRIRACDSLKSYLFTSLKNRGINYLVSKKYEARKIEELKEVMRSNLTYEADVFVSSELQEKIKQAFEKLPPRTKEIFMLSRFHDLKNDEIARKLDISKRTVELQISNALKILREELKDYTGLLFLLGIFF</sequence>
<evidence type="ECO:0000256" key="2">
    <source>
        <dbReference type="ARBA" id="ARBA00023015"/>
    </source>
</evidence>
<evidence type="ECO:0000313" key="7">
    <source>
        <dbReference type="EMBL" id="MCW0484558.1"/>
    </source>
</evidence>
<dbReference type="InterPro" id="IPR014327">
    <property type="entry name" value="RNA_pol_sigma70_bacteroid"/>
</dbReference>
<dbReference type="Pfam" id="PF04542">
    <property type="entry name" value="Sigma70_r2"/>
    <property type="match status" value="1"/>
</dbReference>
<dbReference type="RefSeq" id="WP_282593150.1">
    <property type="nucleotide sequence ID" value="NZ_JAPAAF010000041.1"/>
</dbReference>
<accession>A0AA41YBA9</accession>
<feature type="domain" description="RNA polymerase sigma factor 70 region 4 type 2" evidence="6">
    <location>
        <begin position="124"/>
        <end position="175"/>
    </location>
</feature>
<dbReference type="PANTHER" id="PTHR43133">
    <property type="entry name" value="RNA POLYMERASE ECF-TYPE SIGMA FACTO"/>
    <property type="match status" value="1"/>
</dbReference>
<dbReference type="EMBL" id="JAPAAF010000041">
    <property type="protein sequence ID" value="MCW0484558.1"/>
    <property type="molecule type" value="Genomic_DNA"/>
</dbReference>
<dbReference type="SUPFAM" id="SSF88659">
    <property type="entry name" value="Sigma3 and sigma4 domains of RNA polymerase sigma factors"/>
    <property type="match status" value="1"/>
</dbReference>
<dbReference type="Gene3D" id="1.10.10.10">
    <property type="entry name" value="Winged helix-like DNA-binding domain superfamily/Winged helix DNA-binding domain"/>
    <property type="match status" value="1"/>
</dbReference>
<dbReference type="GO" id="GO:0006352">
    <property type="term" value="P:DNA-templated transcription initiation"/>
    <property type="evidence" value="ECO:0007669"/>
    <property type="project" value="InterPro"/>
</dbReference>
<dbReference type="PANTHER" id="PTHR43133:SF46">
    <property type="entry name" value="RNA POLYMERASE SIGMA-70 FACTOR ECF SUBFAMILY"/>
    <property type="match status" value="1"/>
</dbReference>
<dbReference type="AlphaFoldDB" id="A0AA41YBA9"/>
<organism evidence="7 8">
    <name type="scientific">Gaoshiqia sediminis</name>
    <dbReference type="NCBI Taxonomy" id="2986998"/>
    <lineage>
        <taxon>Bacteria</taxon>
        <taxon>Pseudomonadati</taxon>
        <taxon>Bacteroidota</taxon>
        <taxon>Bacteroidia</taxon>
        <taxon>Marinilabiliales</taxon>
        <taxon>Prolixibacteraceae</taxon>
        <taxon>Gaoshiqia</taxon>
    </lineage>
</organism>
<dbReference type="GO" id="GO:0003677">
    <property type="term" value="F:DNA binding"/>
    <property type="evidence" value="ECO:0007669"/>
    <property type="project" value="InterPro"/>
</dbReference>
<dbReference type="InterPro" id="IPR013325">
    <property type="entry name" value="RNA_pol_sigma_r2"/>
</dbReference>
<dbReference type="InterPro" id="IPR036388">
    <property type="entry name" value="WH-like_DNA-bd_sf"/>
</dbReference>
<dbReference type="InterPro" id="IPR007627">
    <property type="entry name" value="RNA_pol_sigma70_r2"/>
</dbReference>
<comment type="similarity">
    <text evidence="1">Belongs to the sigma-70 factor family. ECF subfamily.</text>
</comment>
<dbReference type="InterPro" id="IPR013249">
    <property type="entry name" value="RNA_pol_sigma70_r4_t2"/>
</dbReference>
<dbReference type="Proteomes" id="UP001163821">
    <property type="component" value="Unassembled WGS sequence"/>
</dbReference>
<keyword evidence="4" id="KW-0804">Transcription</keyword>
<evidence type="ECO:0000313" key="8">
    <source>
        <dbReference type="Proteomes" id="UP001163821"/>
    </source>
</evidence>
<evidence type="ECO:0000256" key="1">
    <source>
        <dbReference type="ARBA" id="ARBA00010641"/>
    </source>
</evidence>
<dbReference type="CDD" id="cd06171">
    <property type="entry name" value="Sigma70_r4"/>
    <property type="match status" value="1"/>
</dbReference>
<dbReference type="InterPro" id="IPR014284">
    <property type="entry name" value="RNA_pol_sigma-70_dom"/>
</dbReference>
<proteinExistence type="inferred from homology"/>
<evidence type="ECO:0000256" key="4">
    <source>
        <dbReference type="ARBA" id="ARBA00023163"/>
    </source>
</evidence>
<dbReference type="GO" id="GO:0016987">
    <property type="term" value="F:sigma factor activity"/>
    <property type="evidence" value="ECO:0007669"/>
    <property type="project" value="UniProtKB-KW"/>
</dbReference>
<dbReference type="InterPro" id="IPR039425">
    <property type="entry name" value="RNA_pol_sigma-70-like"/>
</dbReference>
<evidence type="ECO:0000259" key="5">
    <source>
        <dbReference type="Pfam" id="PF04542"/>
    </source>
</evidence>
<dbReference type="SUPFAM" id="SSF88946">
    <property type="entry name" value="Sigma2 domain of RNA polymerase sigma factors"/>
    <property type="match status" value="1"/>
</dbReference>
<dbReference type="NCBIfam" id="TIGR02985">
    <property type="entry name" value="Sig70_bacteroi1"/>
    <property type="match status" value="1"/>
</dbReference>
<dbReference type="NCBIfam" id="TIGR02937">
    <property type="entry name" value="sigma70-ECF"/>
    <property type="match status" value="1"/>
</dbReference>
<gene>
    <name evidence="7" type="ORF">N2K84_17600</name>
</gene>
<keyword evidence="8" id="KW-1185">Reference proteome</keyword>
<feature type="domain" description="RNA polymerase sigma-70 region 2" evidence="5">
    <location>
        <begin position="27"/>
        <end position="92"/>
    </location>
</feature>
<evidence type="ECO:0000256" key="3">
    <source>
        <dbReference type="ARBA" id="ARBA00023082"/>
    </source>
</evidence>
<keyword evidence="3" id="KW-0731">Sigma factor</keyword>
<keyword evidence="2" id="KW-0805">Transcription regulation</keyword>
<reference evidence="7" key="1">
    <citation type="submission" date="2022-10" db="EMBL/GenBank/DDBJ databases">
        <title>Gaoshiqiia sediminis gen. nov., sp. nov., isolated from coastal sediment.</title>
        <authorList>
            <person name="Yu W.X."/>
            <person name="Mu D.S."/>
            <person name="Du J.Z."/>
            <person name="Liang Y.Q."/>
        </authorList>
    </citation>
    <scope>NUCLEOTIDE SEQUENCE</scope>
    <source>
        <strain evidence="7">A06</strain>
    </source>
</reference>